<proteinExistence type="predicted"/>
<dbReference type="EMBL" id="FJVC01000478">
    <property type="protein sequence ID" value="CZT51164.1"/>
    <property type="molecule type" value="Genomic_DNA"/>
</dbReference>
<organism evidence="1 2">
    <name type="scientific">Rhynchosporium secalis</name>
    <name type="common">Barley scald fungus</name>
    <dbReference type="NCBI Taxonomy" id="38038"/>
    <lineage>
        <taxon>Eukaryota</taxon>
        <taxon>Fungi</taxon>
        <taxon>Dikarya</taxon>
        <taxon>Ascomycota</taxon>
        <taxon>Pezizomycotina</taxon>
        <taxon>Leotiomycetes</taxon>
        <taxon>Helotiales</taxon>
        <taxon>Ploettnerulaceae</taxon>
        <taxon>Rhynchosporium</taxon>
    </lineage>
</organism>
<evidence type="ECO:0008006" key="3">
    <source>
        <dbReference type="Google" id="ProtNLM"/>
    </source>
</evidence>
<dbReference type="AlphaFoldDB" id="A0A1E1MPY6"/>
<keyword evidence="2" id="KW-1185">Reference proteome</keyword>
<accession>A0A1E1MPY6</accession>
<name>A0A1E1MPY6_RHYSE</name>
<gene>
    <name evidence="1" type="ORF">RSE6_12269</name>
</gene>
<evidence type="ECO:0000313" key="1">
    <source>
        <dbReference type="EMBL" id="CZT51164.1"/>
    </source>
</evidence>
<sequence length="215" mass="24094">MLIIPPAKTFKLEDVKNAAPTFRQSMGSEVVELFVGSEKIKFIADKDLPCAKVPYFEKMYRGGFSEATTNSANFAGDTDETVDLYLTAAVESNLFPVTEVIKDMYQESAPDSRLRKLAFAIFRNTISYNKEEAVKTWPTIDLSTALIEKPSWALDLVTALRNGDKVEDPSVEGCREAAEVKCGMVRMARFNLVMKCIQEINRRGKERTSRPKTSS</sequence>
<reference evidence="2" key="1">
    <citation type="submission" date="2016-03" db="EMBL/GenBank/DDBJ databases">
        <authorList>
            <person name="Guldener U."/>
        </authorList>
    </citation>
    <scope>NUCLEOTIDE SEQUENCE [LARGE SCALE GENOMIC DNA]</scope>
</reference>
<dbReference type="Proteomes" id="UP000177625">
    <property type="component" value="Unassembled WGS sequence"/>
</dbReference>
<evidence type="ECO:0000313" key="2">
    <source>
        <dbReference type="Proteomes" id="UP000177625"/>
    </source>
</evidence>
<protein>
    <recommendedName>
        <fullName evidence="3">BTB domain-containing protein</fullName>
    </recommendedName>
</protein>